<organism evidence="1 2">
    <name type="scientific">Armadillidium nasatum</name>
    <dbReference type="NCBI Taxonomy" id="96803"/>
    <lineage>
        <taxon>Eukaryota</taxon>
        <taxon>Metazoa</taxon>
        <taxon>Ecdysozoa</taxon>
        <taxon>Arthropoda</taxon>
        <taxon>Crustacea</taxon>
        <taxon>Multicrustacea</taxon>
        <taxon>Malacostraca</taxon>
        <taxon>Eumalacostraca</taxon>
        <taxon>Peracarida</taxon>
        <taxon>Isopoda</taxon>
        <taxon>Oniscidea</taxon>
        <taxon>Crinocheta</taxon>
        <taxon>Armadillidiidae</taxon>
        <taxon>Armadillidium</taxon>
    </lineage>
</organism>
<gene>
    <name evidence="1" type="ORF">Anas_11119</name>
</gene>
<feature type="non-terminal residue" evidence="1">
    <location>
        <position position="1"/>
    </location>
</feature>
<protein>
    <submittedName>
        <fullName evidence="1">Uncharacterized protein</fullName>
    </submittedName>
</protein>
<dbReference type="EMBL" id="SEYY01023714">
    <property type="protein sequence ID" value="KAB7494631.1"/>
    <property type="molecule type" value="Genomic_DNA"/>
</dbReference>
<evidence type="ECO:0000313" key="2">
    <source>
        <dbReference type="Proteomes" id="UP000326759"/>
    </source>
</evidence>
<dbReference type="OrthoDB" id="10320177at2759"/>
<sequence length="158" mass="18788">WNTTYQFYHLGQNLDSTLETAFHLDLEVSLCFVIDDTEDLKFYSRFKTEDLFKYLKKILTGEVRLKLQYCSDIFMYVDDAEDNDVYDLVVREEHTSEKFYIIPHSKYEYGLTIGYYNGERKILKEIICSKCNYRILDIYCTFSAINVNNLENGLDIIL</sequence>
<accession>A0A5N5SKN2</accession>
<name>A0A5N5SKN2_9CRUS</name>
<keyword evidence="2" id="KW-1185">Reference proteome</keyword>
<reference evidence="1 2" key="1">
    <citation type="journal article" date="2019" name="PLoS Biol.">
        <title>Sex chromosomes control vertical transmission of feminizing Wolbachia symbionts in an isopod.</title>
        <authorList>
            <person name="Becking T."/>
            <person name="Chebbi M.A."/>
            <person name="Giraud I."/>
            <person name="Moumen B."/>
            <person name="Laverre T."/>
            <person name="Caubet Y."/>
            <person name="Peccoud J."/>
            <person name="Gilbert C."/>
            <person name="Cordaux R."/>
        </authorList>
    </citation>
    <scope>NUCLEOTIDE SEQUENCE [LARGE SCALE GENOMIC DNA]</scope>
    <source>
        <strain evidence="1">ANa2</strain>
        <tissue evidence="1">Whole body excluding digestive tract and cuticle</tissue>
    </source>
</reference>
<evidence type="ECO:0000313" key="1">
    <source>
        <dbReference type="EMBL" id="KAB7494631.1"/>
    </source>
</evidence>
<comment type="caution">
    <text evidence="1">The sequence shown here is derived from an EMBL/GenBank/DDBJ whole genome shotgun (WGS) entry which is preliminary data.</text>
</comment>
<dbReference type="AlphaFoldDB" id="A0A5N5SKN2"/>
<dbReference type="Proteomes" id="UP000326759">
    <property type="component" value="Unassembled WGS sequence"/>
</dbReference>
<proteinExistence type="predicted"/>